<gene>
    <name evidence="6" type="ORF">COZ41_01895</name>
</gene>
<evidence type="ECO:0000259" key="5">
    <source>
        <dbReference type="PROSITE" id="PS50830"/>
    </source>
</evidence>
<keyword evidence="4" id="KW-0472">Membrane</keyword>
<dbReference type="Pfam" id="PF00565">
    <property type="entry name" value="SNase"/>
    <property type="match status" value="1"/>
</dbReference>
<dbReference type="InterPro" id="IPR016071">
    <property type="entry name" value="Staphylococal_nuclease_OB-fold"/>
</dbReference>
<name>A0A2M7LIY3_9BACT</name>
<evidence type="ECO:0000256" key="1">
    <source>
        <dbReference type="ARBA" id="ARBA00022722"/>
    </source>
</evidence>
<evidence type="ECO:0000256" key="4">
    <source>
        <dbReference type="SAM" id="Phobius"/>
    </source>
</evidence>
<keyword evidence="3" id="KW-0378">Hydrolase</keyword>
<dbReference type="GO" id="GO:0016787">
    <property type="term" value="F:hydrolase activity"/>
    <property type="evidence" value="ECO:0007669"/>
    <property type="project" value="UniProtKB-KW"/>
</dbReference>
<reference evidence="7" key="1">
    <citation type="submission" date="2017-09" db="EMBL/GenBank/DDBJ databases">
        <title>Depth-based differentiation of microbial function through sediment-hosted aquifers and enrichment of novel symbionts in the deep terrestrial subsurface.</title>
        <authorList>
            <person name="Probst A.J."/>
            <person name="Ladd B."/>
            <person name="Jarett J.K."/>
            <person name="Geller-Mcgrath D.E."/>
            <person name="Sieber C.M.K."/>
            <person name="Emerson J.B."/>
            <person name="Anantharaman K."/>
            <person name="Thomas B.C."/>
            <person name="Malmstrom R."/>
            <person name="Stieglmeier M."/>
            <person name="Klingl A."/>
            <person name="Woyke T."/>
            <person name="Ryan C.M."/>
            <person name="Banfield J.F."/>
        </authorList>
    </citation>
    <scope>NUCLEOTIDE SEQUENCE [LARGE SCALE GENOMIC DNA]</scope>
</reference>
<protein>
    <recommendedName>
        <fullName evidence="5">TNase-like domain-containing protein</fullName>
    </recommendedName>
</protein>
<dbReference type="PROSITE" id="PS50830">
    <property type="entry name" value="TNASE_3"/>
    <property type="match status" value="1"/>
</dbReference>
<evidence type="ECO:0000256" key="2">
    <source>
        <dbReference type="ARBA" id="ARBA00022759"/>
    </source>
</evidence>
<evidence type="ECO:0000256" key="3">
    <source>
        <dbReference type="ARBA" id="ARBA00022801"/>
    </source>
</evidence>
<evidence type="ECO:0000313" key="6">
    <source>
        <dbReference type="EMBL" id="PIX68017.1"/>
    </source>
</evidence>
<organism evidence="6 7">
    <name type="scientific">Candidatus Shapirobacteria bacterium CG_4_10_14_3_um_filter_35_13</name>
    <dbReference type="NCBI Taxonomy" id="1974873"/>
    <lineage>
        <taxon>Bacteria</taxon>
        <taxon>Candidatus Shapironibacteriota</taxon>
    </lineage>
</organism>
<dbReference type="InterPro" id="IPR035437">
    <property type="entry name" value="SNase_OB-fold_sf"/>
</dbReference>
<keyword evidence="4" id="KW-0812">Transmembrane</keyword>
<dbReference type="PANTHER" id="PTHR12302">
    <property type="entry name" value="EBNA2 BINDING PROTEIN P100"/>
    <property type="match status" value="1"/>
</dbReference>
<sequence length="227" mass="25707">MLTSNISMSPKIKKIIYSLLAIVSAILLYFYQQIKTYQTQQNLILVTEVLDGDTLIIAPDQSIRLANIDAPEIERCQGKEAKDFLTNLIQDKRVKIISAGRDAYKRTVALIYLPNGQLVNEIMAQKGMGVYTSTNTKEREKINQAVEDAREKKMGIFSPLCSQTENLDNPKCNIKGNIGKHDRAKYYHLPQCAEYNRTVVELHLGEQWFCTENEAIKAGYAKSKNCP</sequence>
<dbReference type="Proteomes" id="UP000229531">
    <property type="component" value="Unassembled WGS sequence"/>
</dbReference>
<proteinExistence type="predicted"/>
<keyword evidence="2" id="KW-0255">Endonuclease</keyword>
<keyword evidence="4" id="KW-1133">Transmembrane helix</keyword>
<dbReference type="AlphaFoldDB" id="A0A2M7LIY3"/>
<evidence type="ECO:0000313" key="7">
    <source>
        <dbReference type="Proteomes" id="UP000229531"/>
    </source>
</evidence>
<dbReference type="GO" id="GO:0004519">
    <property type="term" value="F:endonuclease activity"/>
    <property type="evidence" value="ECO:0007669"/>
    <property type="project" value="UniProtKB-KW"/>
</dbReference>
<accession>A0A2M7LIY3</accession>
<dbReference type="Gene3D" id="2.40.50.90">
    <property type="match status" value="1"/>
</dbReference>
<dbReference type="EMBL" id="PFJG01000038">
    <property type="protein sequence ID" value="PIX68017.1"/>
    <property type="molecule type" value="Genomic_DNA"/>
</dbReference>
<dbReference type="PANTHER" id="PTHR12302:SF3">
    <property type="entry name" value="SERINE_THREONINE-PROTEIN KINASE 31"/>
    <property type="match status" value="1"/>
</dbReference>
<feature type="transmembrane region" description="Helical" evidence="4">
    <location>
        <begin position="12"/>
        <end position="31"/>
    </location>
</feature>
<comment type="caution">
    <text evidence="6">The sequence shown here is derived from an EMBL/GenBank/DDBJ whole genome shotgun (WGS) entry which is preliminary data.</text>
</comment>
<keyword evidence="1" id="KW-0540">Nuclease</keyword>
<dbReference type="SMART" id="SM00318">
    <property type="entry name" value="SNc"/>
    <property type="match status" value="1"/>
</dbReference>
<feature type="domain" description="TNase-like" evidence="5">
    <location>
        <begin position="40"/>
        <end position="159"/>
    </location>
</feature>
<dbReference type="SUPFAM" id="SSF50199">
    <property type="entry name" value="Staphylococcal nuclease"/>
    <property type="match status" value="1"/>
</dbReference>